<keyword evidence="3" id="KW-1185">Reference proteome</keyword>
<protein>
    <submittedName>
        <fullName evidence="2">Uncharacterized protein</fullName>
    </submittedName>
</protein>
<dbReference type="EMBL" id="JACIJK010000010">
    <property type="protein sequence ID" value="MBB5716375.1"/>
    <property type="molecule type" value="Genomic_DNA"/>
</dbReference>
<comment type="caution">
    <text evidence="2">The sequence shown here is derived from an EMBL/GenBank/DDBJ whole genome shotgun (WGS) entry which is preliminary data.</text>
</comment>
<accession>A0A7W9EVM2</accession>
<gene>
    <name evidence="2" type="ORF">FHS94_003238</name>
</gene>
<organism evidence="2 3">
    <name type="scientific">Sphingomonas aerophila</name>
    <dbReference type="NCBI Taxonomy" id="1344948"/>
    <lineage>
        <taxon>Bacteria</taxon>
        <taxon>Pseudomonadati</taxon>
        <taxon>Pseudomonadota</taxon>
        <taxon>Alphaproteobacteria</taxon>
        <taxon>Sphingomonadales</taxon>
        <taxon>Sphingomonadaceae</taxon>
        <taxon>Sphingomonas</taxon>
    </lineage>
</organism>
<dbReference type="AlphaFoldDB" id="A0A7W9EVM2"/>
<dbReference type="Proteomes" id="UP000546200">
    <property type="component" value="Unassembled WGS sequence"/>
</dbReference>
<evidence type="ECO:0000256" key="1">
    <source>
        <dbReference type="SAM" id="MobiDB-lite"/>
    </source>
</evidence>
<reference evidence="2 3" key="1">
    <citation type="submission" date="2020-08" db="EMBL/GenBank/DDBJ databases">
        <title>Genomic Encyclopedia of Type Strains, Phase IV (KMG-IV): sequencing the most valuable type-strain genomes for metagenomic binning, comparative biology and taxonomic classification.</title>
        <authorList>
            <person name="Goeker M."/>
        </authorList>
    </citation>
    <scope>NUCLEOTIDE SEQUENCE [LARGE SCALE GENOMIC DNA]</scope>
    <source>
        <strain evidence="2 3">DSM 100044</strain>
    </source>
</reference>
<name>A0A7W9EVM2_9SPHN</name>
<sequence length="216" mass="23130">MLGPREDVEIGSIAQPSVQARQAAHHVRVPVLLSRDVGVEGREDPSVRSSDRLAHVAGVGRPVHRLRRADKCVRLSPPSAQLSGSSLRHRPNGRKRMATISSAPYSTYWSCHQRKSAARIVTIEPYLRLTVTRLSGGTGQLPPVQGRHSASGSLTSGSVTGPEWIGTAALSKADPSRASRTSASLCEQGERRGSLPRPVRCSALRANARRPVGMTG</sequence>
<proteinExistence type="predicted"/>
<evidence type="ECO:0000313" key="3">
    <source>
        <dbReference type="Proteomes" id="UP000546200"/>
    </source>
</evidence>
<feature type="region of interest" description="Disordered" evidence="1">
    <location>
        <begin position="136"/>
        <end position="198"/>
    </location>
</feature>
<evidence type="ECO:0000313" key="2">
    <source>
        <dbReference type="EMBL" id="MBB5716375.1"/>
    </source>
</evidence>
<feature type="compositionally biased region" description="Polar residues" evidence="1">
    <location>
        <begin position="148"/>
        <end position="159"/>
    </location>
</feature>